<proteinExistence type="predicted"/>
<keyword evidence="1" id="KW-1133">Transmembrane helix</keyword>
<dbReference type="AlphaFoldDB" id="A0A931LUJ8"/>
<feature type="transmembrane region" description="Helical" evidence="1">
    <location>
        <begin position="60"/>
        <end position="79"/>
    </location>
</feature>
<reference evidence="2" key="1">
    <citation type="submission" date="2020-07" db="EMBL/GenBank/DDBJ databases">
        <title>Huge and variable diversity of episymbiotic CPR bacteria and DPANN archaea in groundwater ecosystems.</title>
        <authorList>
            <person name="He C.Y."/>
            <person name="Keren R."/>
            <person name="Whittaker M."/>
            <person name="Farag I.F."/>
            <person name="Doudna J."/>
            <person name="Cate J.H.D."/>
            <person name="Banfield J.F."/>
        </authorList>
    </citation>
    <scope>NUCLEOTIDE SEQUENCE</scope>
    <source>
        <strain evidence="2">NC_groundwater_17_Pr7_B-0.1um_64_12</strain>
    </source>
</reference>
<evidence type="ECO:0000313" key="2">
    <source>
        <dbReference type="EMBL" id="MBI1756423.1"/>
    </source>
</evidence>
<feature type="transmembrane region" description="Helical" evidence="1">
    <location>
        <begin position="85"/>
        <end position="104"/>
    </location>
</feature>
<keyword evidence="1" id="KW-0472">Membrane</keyword>
<gene>
    <name evidence="2" type="ORF">HYR64_04865</name>
</gene>
<dbReference type="Proteomes" id="UP000727962">
    <property type="component" value="Unassembled WGS sequence"/>
</dbReference>
<protein>
    <submittedName>
        <fullName evidence="2">Uncharacterized protein</fullName>
    </submittedName>
</protein>
<name>A0A931LUJ8_FIMGI</name>
<organism evidence="2 3">
    <name type="scientific">Fimbriimonas ginsengisoli</name>
    <dbReference type="NCBI Taxonomy" id="1005039"/>
    <lineage>
        <taxon>Bacteria</taxon>
        <taxon>Bacillati</taxon>
        <taxon>Armatimonadota</taxon>
        <taxon>Fimbriimonadia</taxon>
        <taxon>Fimbriimonadales</taxon>
        <taxon>Fimbriimonadaceae</taxon>
        <taxon>Fimbriimonas</taxon>
    </lineage>
</organism>
<accession>A0A931LUJ8</accession>
<evidence type="ECO:0000313" key="3">
    <source>
        <dbReference type="Proteomes" id="UP000727962"/>
    </source>
</evidence>
<keyword evidence="1" id="KW-0812">Transmembrane</keyword>
<feature type="transmembrane region" description="Helical" evidence="1">
    <location>
        <begin position="24"/>
        <end position="48"/>
    </location>
</feature>
<sequence>MTAWPVIDAGFKNLGGGDGIGEGIFFATVLFYAAGSALLSSALLWLLWPLEDADWVTPKALLCSILAASACVFVQQKAIGTEGQLGTFGILLWPWIAFVVLVAWRYRLGRQ</sequence>
<comment type="caution">
    <text evidence="2">The sequence shown here is derived from an EMBL/GenBank/DDBJ whole genome shotgun (WGS) entry which is preliminary data.</text>
</comment>
<dbReference type="EMBL" id="JACOSL010000030">
    <property type="protein sequence ID" value="MBI1756423.1"/>
    <property type="molecule type" value="Genomic_DNA"/>
</dbReference>
<evidence type="ECO:0000256" key="1">
    <source>
        <dbReference type="SAM" id="Phobius"/>
    </source>
</evidence>